<keyword evidence="1" id="KW-0732">Signal</keyword>
<evidence type="ECO:0000313" key="3">
    <source>
        <dbReference type="Proteomes" id="UP001177140"/>
    </source>
</evidence>
<organism evidence="2 3">
    <name type="scientific">Papaver nudicaule</name>
    <name type="common">Iceland poppy</name>
    <dbReference type="NCBI Taxonomy" id="74823"/>
    <lineage>
        <taxon>Eukaryota</taxon>
        <taxon>Viridiplantae</taxon>
        <taxon>Streptophyta</taxon>
        <taxon>Embryophyta</taxon>
        <taxon>Tracheophyta</taxon>
        <taxon>Spermatophyta</taxon>
        <taxon>Magnoliopsida</taxon>
        <taxon>Ranunculales</taxon>
        <taxon>Papaveraceae</taxon>
        <taxon>Papaveroideae</taxon>
        <taxon>Papaver</taxon>
    </lineage>
</organism>
<gene>
    <name evidence="2" type="ORF">MKW94_029419</name>
</gene>
<evidence type="ECO:0000313" key="2">
    <source>
        <dbReference type="EMBL" id="MCL7041590.1"/>
    </source>
</evidence>
<dbReference type="Proteomes" id="UP001177140">
    <property type="component" value="Unassembled WGS sequence"/>
</dbReference>
<sequence>MMSSKSSQIGLFLSSILAVSLYFETTSVAAQCAAGESVVQNSLHIVSGGCPAVMQECRNLCQAQGRTMIEPGWCTFPLLPFNKLFSCKACCGAPPPSPPPPSPPPPPARPPGDRCYPTETSFSAIVASCATGCVRADCVRKCVAIGKSDRLAGRCISASGLCSCCCS</sequence>
<feature type="chain" id="PRO_5041299927" evidence="1">
    <location>
        <begin position="30"/>
        <end position="167"/>
    </location>
</feature>
<comment type="caution">
    <text evidence="2">The sequence shown here is derived from an EMBL/GenBank/DDBJ whole genome shotgun (WGS) entry which is preliminary data.</text>
</comment>
<protein>
    <submittedName>
        <fullName evidence="2">Uncharacterized protein</fullName>
    </submittedName>
</protein>
<name>A0AA41VI17_PAPNU</name>
<dbReference type="AlphaFoldDB" id="A0AA41VI17"/>
<feature type="signal peptide" evidence="1">
    <location>
        <begin position="1"/>
        <end position="29"/>
    </location>
</feature>
<reference evidence="2" key="1">
    <citation type="submission" date="2022-03" db="EMBL/GenBank/DDBJ databases">
        <title>A functionally conserved STORR gene fusion in Papaver species that diverged 16.8 million years ago.</title>
        <authorList>
            <person name="Catania T."/>
        </authorList>
    </citation>
    <scope>NUCLEOTIDE SEQUENCE</scope>
    <source>
        <strain evidence="2">S-191538</strain>
    </source>
</reference>
<evidence type="ECO:0000256" key="1">
    <source>
        <dbReference type="SAM" id="SignalP"/>
    </source>
</evidence>
<proteinExistence type="predicted"/>
<accession>A0AA41VI17</accession>
<keyword evidence="3" id="KW-1185">Reference proteome</keyword>
<dbReference type="EMBL" id="JAJJMA010225310">
    <property type="protein sequence ID" value="MCL7041590.1"/>
    <property type="molecule type" value="Genomic_DNA"/>
</dbReference>